<accession>A0A2H9YNY3</accession>
<dbReference type="EMBL" id="PHRG01000012">
    <property type="protein sequence ID" value="PJO74364.1"/>
    <property type="molecule type" value="Genomic_DNA"/>
</dbReference>
<dbReference type="Proteomes" id="UP000243446">
    <property type="component" value="Unassembled WGS sequence"/>
</dbReference>
<comment type="caution">
    <text evidence="1">The sequence shown here is derived from an EMBL/GenBank/DDBJ whole genome shotgun (WGS) entry which is preliminary data.</text>
</comment>
<dbReference type="GeneID" id="97176456"/>
<proteinExistence type="predicted"/>
<evidence type="ECO:0000313" key="1">
    <source>
        <dbReference type="EMBL" id="PJO74364.1"/>
    </source>
</evidence>
<reference evidence="1 2" key="1">
    <citation type="submission" date="2017-11" db="EMBL/GenBank/DDBJ databases">
        <title>Revising the taxonomy of the Acinetobacter lwoffii group: the description of Acinetobacter pseudolwoffii sp. nov. and emended description of Acinetobacter lwoffii.</title>
        <authorList>
            <person name="Nemec A."/>
            <person name="Radolfova-Krizova L."/>
        </authorList>
    </citation>
    <scope>NUCLEOTIDE SEQUENCE [LARGE SCALE GENOMIC DNA]</scope>
    <source>
        <strain evidence="1 2">ANC 5044</strain>
    </source>
</reference>
<sequence length="68" mass="7582">MLIQLKKDFFLNADHIVSAEIIPLESNAFSVVIKSSSTNQGNKGTINIDFEDYDAARTLINKIKKALK</sequence>
<evidence type="ECO:0000313" key="2">
    <source>
        <dbReference type="Proteomes" id="UP000243446"/>
    </source>
</evidence>
<gene>
    <name evidence="1" type="ORF">CWI32_14040</name>
</gene>
<organism evidence="1 2">
    <name type="scientific">Acinetobacter pseudolwoffii</name>
    <dbReference type="NCBI Taxonomy" id="2053287"/>
    <lineage>
        <taxon>Bacteria</taxon>
        <taxon>Pseudomonadati</taxon>
        <taxon>Pseudomonadota</taxon>
        <taxon>Gammaproteobacteria</taxon>
        <taxon>Moraxellales</taxon>
        <taxon>Moraxellaceae</taxon>
        <taxon>Acinetobacter</taxon>
    </lineage>
</organism>
<name>A0A2H9YNY3_9GAMM</name>
<protein>
    <submittedName>
        <fullName evidence="1">Uncharacterized protein</fullName>
    </submittedName>
</protein>
<dbReference type="AlphaFoldDB" id="A0A2H9YNY3"/>
<dbReference type="RefSeq" id="WP_074382693.1">
    <property type="nucleotide sequence ID" value="NZ_CBDBYO010000019.1"/>
</dbReference>